<evidence type="ECO:0000313" key="1">
    <source>
        <dbReference type="EMBL" id="KFB66627.1"/>
    </source>
</evidence>
<dbReference type="EMBL" id="JDSS02000041">
    <property type="protein sequence ID" value="KFB66627.1"/>
    <property type="molecule type" value="Genomic_DNA"/>
</dbReference>
<organism evidence="1 2">
    <name type="scientific">Candidatus Accumulibacter vicinus</name>
    <dbReference type="NCBI Taxonomy" id="2954382"/>
    <lineage>
        <taxon>Bacteria</taxon>
        <taxon>Pseudomonadati</taxon>
        <taxon>Pseudomonadota</taxon>
        <taxon>Betaproteobacteria</taxon>
        <taxon>Candidatus Accumulibacter</taxon>
    </lineage>
</organism>
<dbReference type="Proteomes" id="UP000019812">
    <property type="component" value="Unassembled WGS sequence"/>
</dbReference>
<proteinExistence type="predicted"/>
<protein>
    <submittedName>
        <fullName evidence="1">Uncharacterized protein</fullName>
    </submittedName>
</protein>
<name>A0A084XVY3_9PROT</name>
<evidence type="ECO:0000313" key="2">
    <source>
        <dbReference type="Proteomes" id="UP000019812"/>
    </source>
</evidence>
<accession>A0A084XVY3</accession>
<gene>
    <name evidence="1" type="ORF">CAPSK01_004148</name>
</gene>
<dbReference type="STRING" id="1457154.CAPSK01_004148"/>
<reference evidence="1 2" key="1">
    <citation type="submission" date="2014-07" db="EMBL/GenBank/DDBJ databases">
        <title>Expanding our view of genomic diversity in Candidatus Accumulibacter clades.</title>
        <authorList>
            <person name="Skennerton C.T."/>
            <person name="Barr J.J."/>
            <person name="Slater F.R."/>
            <person name="Bond P.L."/>
            <person name="Tyson G.W."/>
        </authorList>
    </citation>
    <scope>NUCLEOTIDE SEQUENCE [LARGE SCALE GENOMIC DNA]</scope>
    <source>
        <strain evidence="2">SK-01</strain>
    </source>
</reference>
<comment type="caution">
    <text evidence="1">The sequence shown here is derived from an EMBL/GenBank/DDBJ whole genome shotgun (WGS) entry which is preliminary data.</text>
</comment>
<dbReference type="AlphaFoldDB" id="A0A084XVY3"/>
<sequence>MTSPNPATAFLRGKATAMPQKKIFSAADAPQAGDFTAFPEACRVVGE</sequence>